<dbReference type="PROSITE" id="PS51029">
    <property type="entry name" value="MADF"/>
    <property type="match status" value="1"/>
</dbReference>
<dbReference type="Proteomes" id="UP001153636">
    <property type="component" value="Chromosome 2"/>
</dbReference>
<keyword evidence="3" id="KW-1185">Reference proteome</keyword>
<dbReference type="PANTHER" id="PTHR21505">
    <property type="entry name" value="MADF DOMAIN-CONTAINING PROTEIN-RELATED"/>
    <property type="match status" value="1"/>
</dbReference>
<evidence type="ECO:0000313" key="3">
    <source>
        <dbReference type="Proteomes" id="UP001153636"/>
    </source>
</evidence>
<dbReference type="Pfam" id="PF10545">
    <property type="entry name" value="MADF_DNA_bdg"/>
    <property type="match status" value="1"/>
</dbReference>
<proteinExistence type="predicted"/>
<sequence length="132" mass="15530">MEKEEFLCTKQIEKMITNRKTDVNEQKILLSLRVLPSGIEISWTRQEVSILTEEYQKYPCLYQVKETQYKNKHARTGALESIKNALTHMKDVTIPEIKAKFKNLKTNVLQEYRKMQKSKFSRSGTDEVNNQS</sequence>
<accession>A0A9P0CVL0</accession>
<dbReference type="OrthoDB" id="9909584at2759"/>
<dbReference type="AlphaFoldDB" id="A0A9P0CVL0"/>
<reference evidence="2" key="1">
    <citation type="submission" date="2022-01" db="EMBL/GenBank/DDBJ databases">
        <authorList>
            <person name="King R."/>
        </authorList>
    </citation>
    <scope>NUCLEOTIDE SEQUENCE</scope>
</reference>
<dbReference type="EMBL" id="OV651814">
    <property type="protein sequence ID" value="CAH1107008.1"/>
    <property type="molecule type" value="Genomic_DNA"/>
</dbReference>
<protein>
    <recommendedName>
        <fullName evidence="1">MADF domain-containing protein</fullName>
    </recommendedName>
</protein>
<dbReference type="InterPro" id="IPR006578">
    <property type="entry name" value="MADF-dom"/>
</dbReference>
<dbReference type="PANTHER" id="PTHR21505:SF12">
    <property type="entry name" value="MADF DOMAIN-CONTAINING PROTEIN-RELATED"/>
    <property type="match status" value="1"/>
</dbReference>
<gene>
    <name evidence="2" type="ORF">PSYICH_LOCUS6600</name>
</gene>
<name>A0A9P0CVL0_9CUCU</name>
<feature type="domain" description="MADF" evidence="1">
    <location>
        <begin position="50"/>
        <end position="132"/>
    </location>
</feature>
<organism evidence="2 3">
    <name type="scientific">Psylliodes chrysocephalus</name>
    <dbReference type="NCBI Taxonomy" id="3402493"/>
    <lineage>
        <taxon>Eukaryota</taxon>
        <taxon>Metazoa</taxon>
        <taxon>Ecdysozoa</taxon>
        <taxon>Arthropoda</taxon>
        <taxon>Hexapoda</taxon>
        <taxon>Insecta</taxon>
        <taxon>Pterygota</taxon>
        <taxon>Neoptera</taxon>
        <taxon>Endopterygota</taxon>
        <taxon>Coleoptera</taxon>
        <taxon>Polyphaga</taxon>
        <taxon>Cucujiformia</taxon>
        <taxon>Chrysomeloidea</taxon>
        <taxon>Chrysomelidae</taxon>
        <taxon>Galerucinae</taxon>
        <taxon>Alticini</taxon>
        <taxon>Psylliodes</taxon>
    </lineage>
</organism>
<dbReference type="SMART" id="SM00595">
    <property type="entry name" value="MADF"/>
    <property type="match status" value="1"/>
</dbReference>
<evidence type="ECO:0000259" key="1">
    <source>
        <dbReference type="PROSITE" id="PS51029"/>
    </source>
</evidence>
<evidence type="ECO:0000313" key="2">
    <source>
        <dbReference type="EMBL" id="CAH1107008.1"/>
    </source>
</evidence>